<evidence type="ECO:0000313" key="3">
    <source>
        <dbReference type="Proteomes" id="UP000828390"/>
    </source>
</evidence>
<feature type="compositionally biased region" description="Polar residues" evidence="1">
    <location>
        <begin position="41"/>
        <end position="66"/>
    </location>
</feature>
<keyword evidence="3" id="KW-1185">Reference proteome</keyword>
<protein>
    <submittedName>
        <fullName evidence="2">Uncharacterized protein</fullName>
    </submittedName>
</protein>
<evidence type="ECO:0000256" key="1">
    <source>
        <dbReference type="SAM" id="MobiDB-lite"/>
    </source>
</evidence>
<reference evidence="2" key="1">
    <citation type="journal article" date="2019" name="bioRxiv">
        <title>The Genome of the Zebra Mussel, Dreissena polymorpha: A Resource for Invasive Species Research.</title>
        <authorList>
            <person name="McCartney M.A."/>
            <person name="Auch B."/>
            <person name="Kono T."/>
            <person name="Mallez S."/>
            <person name="Zhang Y."/>
            <person name="Obille A."/>
            <person name="Becker A."/>
            <person name="Abrahante J.E."/>
            <person name="Garbe J."/>
            <person name="Badalamenti J.P."/>
            <person name="Herman A."/>
            <person name="Mangelson H."/>
            <person name="Liachko I."/>
            <person name="Sullivan S."/>
            <person name="Sone E.D."/>
            <person name="Koren S."/>
            <person name="Silverstein K.A.T."/>
            <person name="Beckman K.B."/>
            <person name="Gohl D.M."/>
        </authorList>
    </citation>
    <scope>NUCLEOTIDE SEQUENCE</scope>
    <source>
        <strain evidence="2">Duluth1</strain>
        <tissue evidence="2">Whole animal</tissue>
    </source>
</reference>
<comment type="caution">
    <text evidence="2">The sequence shown here is derived from an EMBL/GenBank/DDBJ whole genome shotgun (WGS) entry which is preliminary data.</text>
</comment>
<accession>A0A9D4E2Z2</accession>
<evidence type="ECO:0000313" key="2">
    <source>
        <dbReference type="EMBL" id="KAH3772163.1"/>
    </source>
</evidence>
<reference evidence="2" key="2">
    <citation type="submission" date="2020-11" db="EMBL/GenBank/DDBJ databases">
        <authorList>
            <person name="McCartney M.A."/>
            <person name="Auch B."/>
            <person name="Kono T."/>
            <person name="Mallez S."/>
            <person name="Becker A."/>
            <person name="Gohl D.M."/>
            <person name="Silverstein K.A.T."/>
            <person name="Koren S."/>
            <person name="Bechman K.B."/>
            <person name="Herman A."/>
            <person name="Abrahante J.E."/>
            <person name="Garbe J."/>
        </authorList>
    </citation>
    <scope>NUCLEOTIDE SEQUENCE</scope>
    <source>
        <strain evidence="2">Duluth1</strain>
        <tissue evidence="2">Whole animal</tissue>
    </source>
</reference>
<dbReference type="AlphaFoldDB" id="A0A9D4E2Z2"/>
<feature type="region of interest" description="Disordered" evidence="1">
    <location>
        <begin position="41"/>
        <end position="74"/>
    </location>
</feature>
<dbReference type="Proteomes" id="UP000828390">
    <property type="component" value="Unassembled WGS sequence"/>
</dbReference>
<proteinExistence type="predicted"/>
<sequence length="74" mass="8112">MFPAPSAGSSHLQVQKQMCSRFVSADFHHCSLLPSGTCTNRPWTTSLEPTTSMRLGTTASRNSSDIITRRSGQR</sequence>
<dbReference type="EMBL" id="JAIWYP010000009">
    <property type="protein sequence ID" value="KAH3772163.1"/>
    <property type="molecule type" value="Genomic_DNA"/>
</dbReference>
<name>A0A9D4E2Z2_DREPO</name>
<gene>
    <name evidence="2" type="ORF">DPMN_173500</name>
</gene>
<organism evidence="2 3">
    <name type="scientific">Dreissena polymorpha</name>
    <name type="common">Zebra mussel</name>
    <name type="synonym">Mytilus polymorpha</name>
    <dbReference type="NCBI Taxonomy" id="45954"/>
    <lineage>
        <taxon>Eukaryota</taxon>
        <taxon>Metazoa</taxon>
        <taxon>Spiralia</taxon>
        <taxon>Lophotrochozoa</taxon>
        <taxon>Mollusca</taxon>
        <taxon>Bivalvia</taxon>
        <taxon>Autobranchia</taxon>
        <taxon>Heteroconchia</taxon>
        <taxon>Euheterodonta</taxon>
        <taxon>Imparidentia</taxon>
        <taxon>Neoheterodontei</taxon>
        <taxon>Myida</taxon>
        <taxon>Dreissenoidea</taxon>
        <taxon>Dreissenidae</taxon>
        <taxon>Dreissena</taxon>
    </lineage>
</organism>